<feature type="transmembrane region" description="Helical" evidence="15">
    <location>
        <begin position="6"/>
        <end position="25"/>
    </location>
</feature>
<evidence type="ECO:0000256" key="9">
    <source>
        <dbReference type="ARBA" id="ARBA00023002"/>
    </source>
</evidence>
<dbReference type="PRINTS" id="PR00463">
    <property type="entry name" value="EP450I"/>
</dbReference>
<dbReference type="GO" id="GO:0005789">
    <property type="term" value="C:endoplasmic reticulum membrane"/>
    <property type="evidence" value="ECO:0007669"/>
    <property type="project" value="UniProtKB-SubCell"/>
</dbReference>
<dbReference type="SUPFAM" id="SSF48264">
    <property type="entry name" value="Cytochrome P450"/>
    <property type="match status" value="1"/>
</dbReference>
<comment type="cofactor">
    <cofactor evidence="1 13">
        <name>heme</name>
        <dbReference type="ChEBI" id="CHEBI:30413"/>
    </cofactor>
</comment>
<evidence type="ECO:0000313" key="16">
    <source>
        <dbReference type="EMBL" id="KAK9702063.1"/>
    </source>
</evidence>
<dbReference type="GO" id="GO:0016705">
    <property type="term" value="F:oxidoreductase activity, acting on paired donors, with incorporation or reduction of molecular oxygen"/>
    <property type="evidence" value="ECO:0007669"/>
    <property type="project" value="InterPro"/>
</dbReference>
<dbReference type="Gene3D" id="1.10.630.10">
    <property type="entry name" value="Cytochrome P450"/>
    <property type="match status" value="1"/>
</dbReference>
<dbReference type="GO" id="GO:0005506">
    <property type="term" value="F:iron ion binding"/>
    <property type="evidence" value="ECO:0007669"/>
    <property type="project" value="InterPro"/>
</dbReference>
<evidence type="ECO:0000256" key="7">
    <source>
        <dbReference type="ARBA" id="ARBA00022824"/>
    </source>
</evidence>
<name>A0AAW1JFE4_POPJA</name>
<dbReference type="InterPro" id="IPR001128">
    <property type="entry name" value="Cyt_P450"/>
</dbReference>
<keyword evidence="5 13" id="KW-0349">Heme</keyword>
<keyword evidence="12 15" id="KW-0472">Membrane</keyword>
<organism evidence="16 17">
    <name type="scientific">Popillia japonica</name>
    <name type="common">Japanese beetle</name>
    <dbReference type="NCBI Taxonomy" id="7064"/>
    <lineage>
        <taxon>Eukaryota</taxon>
        <taxon>Metazoa</taxon>
        <taxon>Ecdysozoa</taxon>
        <taxon>Arthropoda</taxon>
        <taxon>Hexapoda</taxon>
        <taxon>Insecta</taxon>
        <taxon>Pterygota</taxon>
        <taxon>Neoptera</taxon>
        <taxon>Endopterygota</taxon>
        <taxon>Coleoptera</taxon>
        <taxon>Polyphaga</taxon>
        <taxon>Scarabaeiformia</taxon>
        <taxon>Scarabaeidae</taxon>
        <taxon>Rutelinae</taxon>
        <taxon>Popillia</taxon>
    </lineage>
</organism>
<keyword evidence="15" id="KW-1133">Transmembrane helix</keyword>
<evidence type="ECO:0000256" key="14">
    <source>
        <dbReference type="RuleBase" id="RU000461"/>
    </source>
</evidence>
<keyword evidence="6 13" id="KW-0479">Metal-binding</keyword>
<dbReference type="Pfam" id="PF00067">
    <property type="entry name" value="p450"/>
    <property type="match status" value="2"/>
</dbReference>
<comment type="caution">
    <text evidence="16">The sequence shown here is derived from an EMBL/GenBank/DDBJ whole genome shotgun (WGS) entry which is preliminary data.</text>
</comment>
<comment type="similarity">
    <text evidence="4 14">Belongs to the cytochrome P450 family.</text>
</comment>
<dbReference type="GO" id="GO:0004497">
    <property type="term" value="F:monooxygenase activity"/>
    <property type="evidence" value="ECO:0007669"/>
    <property type="project" value="UniProtKB-KW"/>
</dbReference>
<feature type="binding site" description="axial binding residue" evidence="13">
    <location>
        <position position="428"/>
    </location>
    <ligand>
        <name>heme</name>
        <dbReference type="ChEBI" id="CHEBI:30413"/>
    </ligand>
    <ligandPart>
        <name>Fe</name>
        <dbReference type="ChEBI" id="CHEBI:18248"/>
    </ligandPart>
</feature>
<evidence type="ECO:0000256" key="8">
    <source>
        <dbReference type="ARBA" id="ARBA00022848"/>
    </source>
</evidence>
<dbReference type="GO" id="GO:0020037">
    <property type="term" value="F:heme binding"/>
    <property type="evidence" value="ECO:0007669"/>
    <property type="project" value="InterPro"/>
</dbReference>
<protein>
    <submittedName>
        <fullName evidence="16">Cytochrome P450</fullName>
    </submittedName>
</protein>
<evidence type="ECO:0000256" key="2">
    <source>
        <dbReference type="ARBA" id="ARBA00004174"/>
    </source>
</evidence>
<dbReference type="FunFam" id="1.10.630.10:FF:000042">
    <property type="entry name" value="Cytochrome P450"/>
    <property type="match status" value="1"/>
</dbReference>
<dbReference type="AlphaFoldDB" id="A0AAW1JFE4"/>
<keyword evidence="10 13" id="KW-0408">Iron</keyword>
<dbReference type="PROSITE" id="PS00086">
    <property type="entry name" value="CYTOCHROME_P450"/>
    <property type="match status" value="1"/>
</dbReference>
<evidence type="ECO:0000256" key="10">
    <source>
        <dbReference type="ARBA" id="ARBA00023004"/>
    </source>
</evidence>
<dbReference type="InterPro" id="IPR017972">
    <property type="entry name" value="Cyt_P450_CS"/>
</dbReference>
<keyword evidence="7" id="KW-0256">Endoplasmic reticulum</keyword>
<evidence type="ECO:0000256" key="3">
    <source>
        <dbReference type="ARBA" id="ARBA00004406"/>
    </source>
</evidence>
<gene>
    <name evidence="16" type="ORF">QE152_g30198</name>
</gene>
<evidence type="ECO:0000256" key="6">
    <source>
        <dbReference type="ARBA" id="ARBA00022723"/>
    </source>
</evidence>
<comment type="subcellular location">
    <subcellularLocation>
        <location evidence="3">Endoplasmic reticulum membrane</location>
        <topology evidence="3">Peripheral membrane protein</topology>
    </subcellularLocation>
    <subcellularLocation>
        <location evidence="2">Microsome membrane</location>
        <topology evidence="2">Peripheral membrane protein</topology>
    </subcellularLocation>
</comment>
<keyword evidence="11 14" id="KW-0503">Monooxygenase</keyword>
<evidence type="ECO:0000256" key="12">
    <source>
        <dbReference type="ARBA" id="ARBA00023136"/>
    </source>
</evidence>
<dbReference type="InterPro" id="IPR050476">
    <property type="entry name" value="Insect_CytP450_Detox"/>
</dbReference>
<evidence type="ECO:0000256" key="1">
    <source>
        <dbReference type="ARBA" id="ARBA00001971"/>
    </source>
</evidence>
<evidence type="ECO:0000256" key="5">
    <source>
        <dbReference type="ARBA" id="ARBA00022617"/>
    </source>
</evidence>
<dbReference type="PRINTS" id="PR00385">
    <property type="entry name" value="P450"/>
</dbReference>
<dbReference type="Proteomes" id="UP001458880">
    <property type="component" value="Unassembled WGS sequence"/>
</dbReference>
<reference evidence="16 17" key="1">
    <citation type="journal article" date="2024" name="BMC Genomics">
        <title>De novo assembly and annotation of Popillia japonica's genome with initial clues to its potential as an invasive pest.</title>
        <authorList>
            <person name="Cucini C."/>
            <person name="Boschi S."/>
            <person name="Funari R."/>
            <person name="Cardaioli E."/>
            <person name="Iannotti N."/>
            <person name="Marturano G."/>
            <person name="Paoli F."/>
            <person name="Bruttini M."/>
            <person name="Carapelli A."/>
            <person name="Frati F."/>
            <person name="Nardi F."/>
        </authorList>
    </citation>
    <scope>NUCLEOTIDE SEQUENCE [LARGE SCALE GENOMIC DNA]</scope>
    <source>
        <strain evidence="16">DMR45628</strain>
    </source>
</reference>
<dbReference type="InterPro" id="IPR036396">
    <property type="entry name" value="Cyt_P450_sf"/>
</dbReference>
<sequence length="483" mass="55478">MFTASAFLNVVGVILATIILVYAFIKKRFSYWKDRDVPYIQPALPHGNAEGLLSTKSPSECLVEFYNTMKARELKYAGVFFMTTPIFVPLDLDLIKQIMQTDFVHFTDRRSFYNDKADPLSAHIFSLTGQRWRNLRVKLTPTFTSGKMKLMFPIIVKIAEEFVRTVDEESRVEPLEVKDACGRFLTDVIGNCAFGIECNSLKDPNTEFRVKGKRVVNLTNFEMFIAFLSITFPTVMKRLGGRVTPKESADFYWNVIKDTTEYRQRNGVRRNDALQLLIDMMHKNGEDGDNTLSFSEIAAQAFVFFIAGFETSSTLFSFALMELAVNEDVQDRLRNEVNEVLNRNNGEITYEDVLGMRYLDMVVNETLRKYPPVPILSRVCTKDYKVPGTDIILKVDEEKFDPTRFNDENKNGRHQFAFLPFGEGPRICIGLRFGLMQVKVGLALLIKNFKFKMNPRTVLPIKLDPKNVLTEILEGIWLDVERI</sequence>
<evidence type="ECO:0000256" key="15">
    <source>
        <dbReference type="SAM" id="Phobius"/>
    </source>
</evidence>
<dbReference type="EMBL" id="JASPKY010000401">
    <property type="protein sequence ID" value="KAK9702063.1"/>
    <property type="molecule type" value="Genomic_DNA"/>
</dbReference>
<dbReference type="PANTHER" id="PTHR24292:SF100">
    <property type="entry name" value="CYTOCHROME P450 6A16, ISOFORM B-RELATED"/>
    <property type="match status" value="1"/>
</dbReference>
<evidence type="ECO:0000313" key="17">
    <source>
        <dbReference type="Proteomes" id="UP001458880"/>
    </source>
</evidence>
<dbReference type="PANTHER" id="PTHR24292">
    <property type="entry name" value="CYTOCHROME P450"/>
    <property type="match status" value="1"/>
</dbReference>
<keyword evidence="9 14" id="KW-0560">Oxidoreductase</keyword>
<keyword evidence="17" id="KW-1185">Reference proteome</keyword>
<dbReference type="CDD" id="cd11056">
    <property type="entry name" value="CYP6-like"/>
    <property type="match status" value="1"/>
</dbReference>
<proteinExistence type="inferred from homology"/>
<evidence type="ECO:0000256" key="11">
    <source>
        <dbReference type="ARBA" id="ARBA00023033"/>
    </source>
</evidence>
<keyword evidence="15" id="KW-0812">Transmembrane</keyword>
<dbReference type="InterPro" id="IPR002401">
    <property type="entry name" value="Cyt_P450_E_grp-I"/>
</dbReference>
<evidence type="ECO:0000256" key="4">
    <source>
        <dbReference type="ARBA" id="ARBA00010617"/>
    </source>
</evidence>
<evidence type="ECO:0000256" key="13">
    <source>
        <dbReference type="PIRSR" id="PIRSR602401-1"/>
    </source>
</evidence>
<accession>A0AAW1JFE4</accession>
<keyword evidence="8" id="KW-0492">Microsome</keyword>